<accession>A0A7G2CRR1</accession>
<dbReference type="OrthoDB" id="277191at2759"/>
<dbReference type="PANTHER" id="PTHR11851:SF227">
    <property type="entry name" value="PROCESSING PEPTIDASE ALPHA SUBUNIT, PUTATIVE-RELATED"/>
    <property type="match status" value="1"/>
</dbReference>
<dbReference type="SUPFAM" id="SSF63411">
    <property type="entry name" value="LuxS/MPP-like metallohydrolase"/>
    <property type="match status" value="2"/>
</dbReference>
<evidence type="ECO:0000313" key="3">
    <source>
        <dbReference type="Proteomes" id="UP000515908"/>
    </source>
</evidence>
<dbReference type="Pfam" id="PF00675">
    <property type="entry name" value="Peptidase_M16"/>
    <property type="match status" value="1"/>
</dbReference>
<dbReference type="VEuPathDB" id="TriTrypDB:ADEAN_000839600"/>
<keyword evidence="3" id="KW-1185">Reference proteome</keyword>
<name>A0A7G2CRR1_9TRYP</name>
<dbReference type="Gene3D" id="3.30.830.10">
    <property type="entry name" value="Metalloenzyme, LuxS/M16 peptidase-like"/>
    <property type="match status" value="2"/>
</dbReference>
<dbReference type="EMBL" id="LR877163">
    <property type="protein sequence ID" value="CAD2220872.1"/>
    <property type="molecule type" value="Genomic_DNA"/>
</dbReference>
<evidence type="ECO:0000313" key="2">
    <source>
        <dbReference type="EMBL" id="CAD2220872.1"/>
    </source>
</evidence>
<dbReference type="Proteomes" id="UP000515908">
    <property type="component" value="Chromosome 19"/>
</dbReference>
<dbReference type="GO" id="GO:0046872">
    <property type="term" value="F:metal ion binding"/>
    <property type="evidence" value="ECO:0007669"/>
    <property type="project" value="InterPro"/>
</dbReference>
<protein>
    <submittedName>
        <fullName evidence="2">Insulinase (Peptidase family M16), putative</fullName>
    </submittedName>
</protein>
<proteinExistence type="predicted"/>
<feature type="domain" description="Peptidase M16 N-terminal" evidence="1">
    <location>
        <begin position="10"/>
        <end position="105"/>
    </location>
</feature>
<dbReference type="PANTHER" id="PTHR11851">
    <property type="entry name" value="METALLOPROTEASE"/>
    <property type="match status" value="1"/>
</dbReference>
<gene>
    <name evidence="2" type="ORF">ADEAN_000839600</name>
</gene>
<dbReference type="InterPro" id="IPR050361">
    <property type="entry name" value="MPP/UQCRC_Complex"/>
</dbReference>
<dbReference type="InterPro" id="IPR011765">
    <property type="entry name" value="Pept_M16_N"/>
</dbReference>
<evidence type="ECO:0000259" key="1">
    <source>
        <dbReference type="Pfam" id="PF00675"/>
    </source>
</evidence>
<dbReference type="InterPro" id="IPR011249">
    <property type="entry name" value="Metalloenz_LuxS/M16"/>
</dbReference>
<dbReference type="GO" id="GO:0005739">
    <property type="term" value="C:mitochondrion"/>
    <property type="evidence" value="ECO:0007669"/>
    <property type="project" value="TreeGrafter"/>
</dbReference>
<organism evidence="2 3">
    <name type="scientific">Angomonas deanei</name>
    <dbReference type="NCBI Taxonomy" id="59799"/>
    <lineage>
        <taxon>Eukaryota</taxon>
        <taxon>Discoba</taxon>
        <taxon>Euglenozoa</taxon>
        <taxon>Kinetoplastea</taxon>
        <taxon>Metakinetoplastina</taxon>
        <taxon>Trypanosomatida</taxon>
        <taxon>Trypanosomatidae</taxon>
        <taxon>Strigomonadinae</taxon>
        <taxon>Angomonas</taxon>
    </lineage>
</organism>
<sequence length="369" mass="40596">MENSLFQLDRTMRSTGSAYGHGEVAKEFLVWKAECRRDMWEKPFDMLATSVVIPRFHETDVERFRDTMDNQLEELRWQQPREYVVDQLETIAFYKEPLGSPRMVPPKVNDRCNQKALLDQWASLFHPKNITIAAVNVPHDALVAAYERLPYKHSAEAPHHARSTPSTVSSANEAAQFYPGRHAVEHESRAGVMGTKPDMDPEVIAAIGVVTNGREDVKKYAASLVAREVVSSALHPATVPNYWGAQSFYRPYGTAGLIGYTIRCAPSKIESEISKAAAAFPATVDDAAVARGKSRAALRVASEQLEQARDYLDFISTSSHSAEELMGAINGVSKADIDGVLKAVVGQKPAIFATGDSHTFPVVAALNKP</sequence>
<dbReference type="AlphaFoldDB" id="A0A7G2CRR1"/>
<reference evidence="2 3" key="1">
    <citation type="submission" date="2020-08" db="EMBL/GenBank/DDBJ databases">
        <authorList>
            <person name="Newling K."/>
            <person name="Davey J."/>
            <person name="Forrester S."/>
        </authorList>
    </citation>
    <scope>NUCLEOTIDE SEQUENCE [LARGE SCALE GENOMIC DNA]</scope>
    <source>
        <strain evidence="3">Crithidia deanei Carvalho (ATCC PRA-265)</strain>
    </source>
</reference>